<sequence length="319" mass="35185">MHKNYLKKVITVCLSMTLSIGAYSSTALAKSKDLKVTEKRYTIGDIKLNARIEGKGKASVVFESGYGDGILTTDGSTDGSALENWGKIQPIIAKYAKTLTYDRAGIGKSDDTVNRPDLNKNDEDTLLNGGLIPYNSSIYNYGHGKTAIDKARNLHSLLKASKVKAPYILVSHSIGSLDVLEFAKLYPKEVAGIVMVEPSNKNIVGDAINWAKQYQPSLVDLFKNQFSKTDGTLDEILLSELQAKNSGDVLRNIPLTILMAADSGQGPEYNEMRARHGQEWLASSNYSKLTFVPNTTHYIHLLQPQYVLDAIEEMLKNHK</sequence>
<organism evidence="3 4">
    <name type="scientific">Clostridium manihotivorum</name>
    <dbReference type="NCBI Taxonomy" id="2320868"/>
    <lineage>
        <taxon>Bacteria</taxon>
        <taxon>Bacillati</taxon>
        <taxon>Bacillota</taxon>
        <taxon>Clostridia</taxon>
        <taxon>Eubacteriales</taxon>
        <taxon>Clostridiaceae</taxon>
        <taxon>Clostridium</taxon>
    </lineage>
</organism>
<dbReference type="AlphaFoldDB" id="A0A3R5QUR7"/>
<dbReference type="PANTHER" id="PTHR43798">
    <property type="entry name" value="MONOACYLGLYCEROL LIPASE"/>
    <property type="match status" value="1"/>
</dbReference>
<evidence type="ECO:0000313" key="4">
    <source>
        <dbReference type="Proteomes" id="UP000286268"/>
    </source>
</evidence>
<dbReference type="InterPro" id="IPR000073">
    <property type="entry name" value="AB_hydrolase_1"/>
</dbReference>
<feature type="signal peptide" evidence="1">
    <location>
        <begin position="1"/>
        <end position="29"/>
    </location>
</feature>
<dbReference type="EMBL" id="CP025746">
    <property type="protein sequence ID" value="QAA32966.1"/>
    <property type="molecule type" value="Genomic_DNA"/>
</dbReference>
<name>A0A3R5QUR7_9CLOT</name>
<feature type="chain" id="PRO_5018544245" description="AB hydrolase-1 domain-containing protein" evidence="1">
    <location>
        <begin position="30"/>
        <end position="319"/>
    </location>
</feature>
<dbReference type="OrthoDB" id="59888at2"/>
<keyword evidence="4" id="KW-1185">Reference proteome</keyword>
<gene>
    <name evidence="3" type="ORF">C1I91_15705</name>
</gene>
<protein>
    <recommendedName>
        <fullName evidence="2">AB hydrolase-1 domain-containing protein</fullName>
    </recommendedName>
</protein>
<dbReference type="PANTHER" id="PTHR43798:SF33">
    <property type="entry name" value="HYDROLASE, PUTATIVE (AFU_ORTHOLOGUE AFUA_2G14860)-RELATED"/>
    <property type="match status" value="1"/>
</dbReference>
<dbReference type="Pfam" id="PF00561">
    <property type="entry name" value="Abhydrolase_1"/>
    <property type="match status" value="1"/>
</dbReference>
<dbReference type="Gene3D" id="3.40.50.1820">
    <property type="entry name" value="alpha/beta hydrolase"/>
    <property type="match status" value="1"/>
</dbReference>
<reference evidence="3 4" key="1">
    <citation type="submission" date="2018-01" db="EMBL/GenBank/DDBJ databases">
        <title>Genome Sequencing and Assembly of Anaerobacter polyendosporus strain CT4.</title>
        <authorList>
            <person name="Tachaapaikoon C."/>
            <person name="Sutheeworapong S."/>
            <person name="Jenjaroenpun P."/>
            <person name="Wongsurawat T."/>
            <person name="Nookeaw I."/>
            <person name="Cheawchanlertfa P."/>
            <person name="Kosugi A."/>
            <person name="Cheevadhanarak S."/>
            <person name="Ratanakhanokchai K."/>
        </authorList>
    </citation>
    <scope>NUCLEOTIDE SEQUENCE [LARGE SCALE GENOMIC DNA]</scope>
    <source>
        <strain evidence="3 4">CT4</strain>
    </source>
</reference>
<dbReference type="InterPro" id="IPR029058">
    <property type="entry name" value="AB_hydrolase_fold"/>
</dbReference>
<evidence type="ECO:0000259" key="2">
    <source>
        <dbReference type="Pfam" id="PF00561"/>
    </source>
</evidence>
<evidence type="ECO:0000313" key="3">
    <source>
        <dbReference type="EMBL" id="QAA32966.1"/>
    </source>
</evidence>
<keyword evidence="1" id="KW-0732">Signal</keyword>
<dbReference type="InterPro" id="IPR050266">
    <property type="entry name" value="AB_hydrolase_sf"/>
</dbReference>
<accession>A0A3R5QUR7</accession>
<evidence type="ECO:0000256" key="1">
    <source>
        <dbReference type="SAM" id="SignalP"/>
    </source>
</evidence>
<dbReference type="Proteomes" id="UP000286268">
    <property type="component" value="Chromosome"/>
</dbReference>
<dbReference type="KEGG" id="cmah:C1I91_15705"/>
<dbReference type="GO" id="GO:0016020">
    <property type="term" value="C:membrane"/>
    <property type="evidence" value="ECO:0007669"/>
    <property type="project" value="TreeGrafter"/>
</dbReference>
<feature type="domain" description="AB hydrolase-1" evidence="2">
    <location>
        <begin position="82"/>
        <end position="241"/>
    </location>
</feature>
<dbReference type="SUPFAM" id="SSF53474">
    <property type="entry name" value="alpha/beta-Hydrolases"/>
    <property type="match status" value="1"/>
</dbReference>
<dbReference type="RefSeq" id="WP_128213699.1">
    <property type="nucleotide sequence ID" value="NZ_CP025746.1"/>
</dbReference>
<proteinExistence type="predicted"/>